<keyword evidence="4" id="KW-0934">Plastid</keyword>
<geneLocation type="chloroplast" evidence="4"/>
<dbReference type="InterPro" id="IPR003593">
    <property type="entry name" value="AAA+_ATPase"/>
</dbReference>
<dbReference type="GO" id="GO:0051301">
    <property type="term" value="P:cell division"/>
    <property type="evidence" value="ECO:0007669"/>
    <property type="project" value="UniProtKB-KW"/>
</dbReference>
<gene>
    <name evidence="4" type="primary">ftsH</name>
    <name evidence="4" type="ORF">VT30_14</name>
</gene>
<dbReference type="SMART" id="SM00382">
    <property type="entry name" value="AAA"/>
    <property type="match status" value="1"/>
</dbReference>
<evidence type="ECO:0000256" key="1">
    <source>
        <dbReference type="SAM" id="MobiDB-lite"/>
    </source>
</evidence>
<feature type="transmembrane region" description="Helical" evidence="2">
    <location>
        <begin position="2673"/>
        <end position="2695"/>
    </location>
</feature>
<keyword evidence="4" id="KW-0131">Cell cycle</keyword>
<evidence type="ECO:0000313" key="4">
    <source>
        <dbReference type="EMBL" id="AMO01303.1"/>
    </source>
</evidence>
<protein>
    <submittedName>
        <fullName evidence="4">Cell division protein</fullName>
    </submittedName>
</protein>
<dbReference type="EMBL" id="KT199255">
    <property type="protein sequence ID" value="AMO01303.1"/>
    <property type="molecule type" value="Genomic_DNA"/>
</dbReference>
<dbReference type="InterPro" id="IPR050168">
    <property type="entry name" value="AAA_ATPase_domain"/>
</dbReference>
<keyword evidence="2" id="KW-0472">Membrane</keyword>
<dbReference type="GO" id="GO:0005524">
    <property type="term" value="F:ATP binding"/>
    <property type="evidence" value="ECO:0007669"/>
    <property type="project" value="InterPro"/>
</dbReference>
<dbReference type="Pfam" id="PF00004">
    <property type="entry name" value="AAA"/>
    <property type="match status" value="1"/>
</dbReference>
<evidence type="ECO:0000256" key="2">
    <source>
        <dbReference type="SAM" id="Phobius"/>
    </source>
</evidence>
<feature type="transmembrane region" description="Helical" evidence="2">
    <location>
        <begin position="103"/>
        <end position="120"/>
    </location>
</feature>
<dbReference type="SUPFAM" id="SSF52540">
    <property type="entry name" value="P-loop containing nucleoside triphosphate hydrolases"/>
    <property type="match status" value="1"/>
</dbReference>
<dbReference type="Gene3D" id="1.10.8.60">
    <property type="match status" value="1"/>
</dbReference>
<evidence type="ECO:0000259" key="3">
    <source>
        <dbReference type="SMART" id="SM00382"/>
    </source>
</evidence>
<keyword evidence="4" id="KW-0150">Chloroplast</keyword>
<dbReference type="InterPro" id="IPR003959">
    <property type="entry name" value="ATPase_AAA_core"/>
</dbReference>
<sequence length="3925" mass="460647">MKTYSKFKKFDRKYLFLEYNLVSFLPATKKLNKEQFYIFPSTQKYQNFKQLNKPIKLNGISSYLKLIESTIQTDFILINNFWTFFKIYSKPKLFKFFPDRRSFFCYWIFPFVGFVTISQFNPGTNSKVSLIEDKFSQKKQYSSQIFSQLNWETIEYLNYKNLFLNNYFRKSKDLMLSNSGTKIRSEKTHMPIFLESVHTSKENLYFNDLRDKKQEISNFDKNDTENLINLCQFYLTQTAEFIYNNNIYNDLPTVFSKGFLALEEKDESLVETTHFIPTENVEKNLSKRDSNFKNISRKIQTTNTILTTEKFHSSLSTPTKETILGNYFNSKSLFNFYWYNLNLKQITENGKLKKIKLIQLEKNLFKNKTSINSNWQTNEDFPEKVLPFCYDEKLSIGHTSQQKKGSSFLSHNMRLNTLFQQSVKSLNKNVSDQNPKLVVEISKKELEKDQTSEKNCNANLRVLANIIDLEFKEHDIAPLFINELKPNNLKLQLPTFPGKSKAMQSQPLISYKKANLLLTTVLEKFKIQFGIKLEPEKLQNLFRKELYGNSLAYTYPQGKVLYYLKKVLIASNSNFNVDTKKLNFLKFDTSHFGGKNSMLWRQKMDNLDFLIRERNYYTLTKNYLNLLLLKKSVGKFYLWNNSKQFVKSNSNFLLSRQGTYEPMLGRMTDFQITALYELQKKLLMIKENQLIMNSNKKQNISTNILSLSKNKMRNNFMISDLKLKFNNKLVKIISPNKIKNVNSSIFNSIVPYENQTQETLYNSLQKLYFKLPNKNLLKLNSKEFFRPNGVRRPDKANTSTHLIDKSSHNNYYSLVNLLLKYFKYKNTNNLIFLTNLTKAEKFNPSNKILRKLEPIYFATQSTHYHPIVLRSNTSPSFFTTETEIGRFFENQYILAKQPLTDIMPLPFNKALIKAKNISDVINPLNEQNLFDLQNLKRFTFNTQKQDQIYHSFKNPKSESLSKNMSNLNKVKIDFSLNKVQITQTGLPDRLIRKKIRLFSTNLHINKKLIKDDKIQKILQLSEFTSLFNPKSQKLKTQTVWSKTKIKNFNYQDKITKDPNVNKDQYRAYSLQNQAMNSSSFSSVQVLGDSSNFAFPRGEKEIEALFDPGITSWGNRNLVNKTYYSNKVNNPSFNKLNYNLFSKKQSFLNSNHKIFVTNKAHKNEEDWMSPRGSVYTSLEGKAQYERQFGAKYKPQRFYLPNLNTTNSLDEVITNQINFNSLGINLIKKVNLLNFNLIDLQTNKITSNLNNYVKNLANKLKFSLNNSKFYFVKISDNKKLYLKNIIRQNFYINLNTNKNIAFKISSMNSYQYPDILPDNGRGRAHFANVGTKKVKYYINAQKLKKIKPFLWTKNLIDFNYKPPIEKIFRKYLSAKYNKNSRKPTFTLLKQKPTLAFRKKDAILYKFKKKTKFLNLKITKKTSISEKQNKNLKSVYTSRDGKVKFNFLTIRKNQELFFKNRIYGSQVEHSIKTPYNIIKKIGFIFFRNDYKFFTDSIIKETSNSQYPKLKLNIRTRINESYKQKYLLKNTKKQNLLKRLEKGKNLQKKRRQKKQARLTGRRKKRKRFFPRPIWLRFLLYKKFIKFRHFSKNSNQSKVSISPKYQFNFNNLFKHGTEKNFSEPVSKLLFNTQSVEKNLSRLRNINDFKIGFDQNEILTKRANLELEIFQSRSNQLQAIQMNHRTIRRNIYRTNKQSWGNIFFDIPNLEKITLKKLFLIDSVPIAAEIKFYDISTNLLQDFKKTMWKSYWLRTNFNNYINKINDYLNQIKIAVTKSYVLINLKHFLFESFGLNFKENALKLSSLNIASKSGPSLDRFSQSVDKTSFSPRNPNRQTFNHDFNLGKPYQLRSSSLVNKSLINDFQLQSYEEFMTTLSADNAKIKKWNNLNLAKYHQVNQFKLQKNFSKTYTPLWYVNVRRNFSNFSSIPAGYTYVASSNLAQFNQNLYNRIQFIIKNIKVNLNVDGQNQLRAFNPSRSQGISLSSNNFLTNILKEWWARFENSFNSSFSIINIPQEIYLNQSKFRILWSLNKTNVWSFKKNTDNSFTWNKSKIRDQNKSNKTNKVINTFFSKIKHFHLKASPRRQKLIQTIFIDKFQTTNNKIKQLGLLIPNKQPLHYHDFQTLIGSTFVKQNFKNQISNLSLSENVTNYFKTHPKHYLQFWWSETNFTNYNFFQTDLSFGNELVNVANLFDHQVSVDVDNNSNTMRGNLLLISKNKLNFIIIWGCLLLLHVCLLFSLLNISQIRTFLKFQLLCVYKLTNIYLSVIYSTFKNLQQLKRNLFLYSNLSSALFENLTITKKSFLLMVTNSTKVSGYNSQKILDSEISIFTNNKHLGLLKSTKLNSRQTNDLIFSNKVNNLSSFDKGEYILLTNFKESVLHFFEFYKVQSSVFNKSTNTNHKNSENITVNFNNKVIFPSKTPSFSLLKLRASIKFQLSRNIFLNKQEILFVGTEIFKYKQNALKVNEKNLETITSISDFASLFRTSEPSYEVIGDKIFILPKLLSSKCDRYEAINMFILNTNNKRLMHYLPSLISSKDARKNLSLSESINQSKSYQSSENISSNQGLDANFSIRNESTTNQNKNFVFKTLLNATNLFSYNFLKMTLSLAQNVSLIPPRPIQALENITLKQENIFVQDNSQSKILPNRYKTIATLVLNKYVKTSFYLSVLFLVSILIKLSNKSLIVIYTMLFKLIDMLESIMLLIYKSLEKPAELMIDFISEFFLIEWSADVVTFIPESFDIYTSSFSQKLMRNFRLVGLSSFFWQRRFLAFLDIFIDHITKPDTDLLVRQKKGIIFWDIWAEVLVQAAEIYSINLSSLFNIKEEQDLFLEKLLNDKKWDWSTTMLFKMSPLMELIQNSKPEGFKHNWSLFVKSEQLWRRWAVNPYYTYQGKDTDLFVESHPPKSFSQFKLMKYYPPVFEPVGNLVCQIYSGTFIKTVSKNLLLVGARGTNKTLLIQAIAGETELKIMIDNANRYALTSKGVAIGMKLLKDVFDALALQAPCLFIIEDIHVIGERRPMLISDDENIKATENSFGVDQEEIHEKNQVIYQLSRHSIVHYKKPYKGDFSLLIPTNHFSLDFFLGFSPPKTRVISKVPQNPLPIKSIEQEISNQNDSDKTSETYSIRKLKILSQIQLPKKEVFSPPSTSPFTILLLKEQKKIKPKKIVSEMPWGGLSSDQLIQLPKASYSVRVKVALLADIAIRNLSVKLDRITDLLIIIDSVRSHRGFVVVATTHIPSILDPALRRPGRFDETLTIPSLPNVWSRWEILKASISDFVSTLDLIDLAQLFSNLTDTELSNLISKTKLFLFTKQNFLKENLTSAEMLTNYSRTSFINSYKLLLFEQKELSTFNMISSFGEVLKLSTYPIIVDPYQIKSKNYQLSLEGSYVPLAENMKSQVSVSNRFILPDEGRVKKNNQQKYNLNNLTKLTFQTNLSEMTFLSSQLGQPDNSKVEESSNSFLQNQGLSKTKIRSIKHILKSFNPSLSIFKNSTNCLSLSYCQVSKWFISSQLIKDQRSYVPLLWSTISAASTNNSEATFINDLTNSNFISSENTSSFAIYNSRSQLKNELLQLFAGKIGEFFVFYDIKSMSKVLKHNNENNLVLTSVFQNRSNIYSDLEKESSLNSPLFWKEFQSINTWQYASLINTYGINETWRRASDLIFSIIYKRCLYNKNILIYRLFNLQSINSLRQPPSPPVSTSFIAAKRYENYKRIEFDFQNRITFSVHEKIQKHQQQRYIKTLYNKPIKKYFRSELQTSNKNSPFTNSIATSFESCFREISLIDTTHKFQSKNKSSRLSSSYFFFNNRINIRHRFYLINQWWNTQLPEHNAETTFLSEIDWRYMFIEGVGDLWMDFPDTDQHYNPRTRQWMLNSGYWSYWYNFEKLMNQEIYYQFLMENFYKAYNFLDTSREFIDLTCYQFLTSPVLKEIDFITYLKRFYKK</sequence>
<proteinExistence type="predicted"/>
<keyword evidence="2" id="KW-1133">Transmembrane helix</keyword>
<feature type="transmembrane region" description="Helical" evidence="2">
    <location>
        <begin position="2214"/>
        <end position="2234"/>
    </location>
</feature>
<feature type="transmembrane region" description="Helical" evidence="2">
    <location>
        <begin position="2649"/>
        <end position="2666"/>
    </location>
</feature>
<dbReference type="PANTHER" id="PTHR23077:SF117">
    <property type="entry name" value="AAA+ ATPASE DOMAIN-CONTAINING PROTEIN"/>
    <property type="match status" value="1"/>
</dbReference>
<organism evidence="4">
    <name type="scientific">Ankyra judayi</name>
    <dbReference type="NCBI Taxonomy" id="52688"/>
    <lineage>
        <taxon>Eukaryota</taxon>
        <taxon>Viridiplantae</taxon>
        <taxon>Chlorophyta</taxon>
        <taxon>core chlorophytes</taxon>
        <taxon>Chlorophyceae</taxon>
        <taxon>CS clade</taxon>
        <taxon>Sphaeropleales</taxon>
        <taxon>Sphaeropleaceae</taxon>
        <taxon>Ankyra</taxon>
    </lineage>
</organism>
<feature type="domain" description="AAA+ ATPase" evidence="3">
    <location>
        <begin position="2927"/>
        <end position="3247"/>
    </location>
</feature>
<keyword evidence="2" id="KW-0812">Transmembrane</keyword>
<keyword evidence="4" id="KW-0132">Cell division</keyword>
<dbReference type="GeneID" id="27109359"/>
<dbReference type="GO" id="GO:0016887">
    <property type="term" value="F:ATP hydrolysis activity"/>
    <property type="evidence" value="ECO:0007669"/>
    <property type="project" value="InterPro"/>
</dbReference>
<feature type="region of interest" description="Disordered" evidence="1">
    <location>
        <begin position="1541"/>
        <end position="1560"/>
    </location>
</feature>
<dbReference type="RefSeq" id="YP_009240211.1">
    <property type="nucleotide sequence ID" value="NC_029735.1"/>
</dbReference>
<dbReference type="Gene3D" id="3.40.50.300">
    <property type="entry name" value="P-loop containing nucleotide triphosphate hydrolases"/>
    <property type="match status" value="2"/>
</dbReference>
<accession>A0A140HAV4</accession>
<dbReference type="PANTHER" id="PTHR23077">
    <property type="entry name" value="AAA-FAMILY ATPASE"/>
    <property type="match status" value="1"/>
</dbReference>
<dbReference type="InterPro" id="IPR027417">
    <property type="entry name" value="P-loop_NTPase"/>
</dbReference>
<reference evidence="4" key="1">
    <citation type="submission" date="2015-06" db="EMBL/GenBank/DDBJ databases">
        <title>Chloroplast phylogenomic data from the green algal order Sphaeropleales (Chlorophyceae, Chlorophyta) reveal complex patterns of sequence evolution.</title>
        <authorList>
            <person name="Fucikova K."/>
            <person name="Lewis P.O."/>
            <person name="Lewis L.A."/>
        </authorList>
    </citation>
    <scope>NUCLEOTIDE SEQUENCE</scope>
    <source>
        <strain evidence="4">SAG 17.84</strain>
    </source>
</reference>
<feature type="transmembrane region" description="Helical" evidence="2">
    <location>
        <begin position="2246"/>
        <end position="2263"/>
    </location>
</feature>
<name>A0A140HAV4_9CHLO</name>